<proteinExistence type="predicted"/>
<sequence>MDTLCDNLKSKKIMVQARQIINNDVKARYSWRQAHSLYFGGTAGYSVLWAAPIQRNHHWGMLQRTTDAIELSIEAKTARLVYKTRLMVFPARQRSSSCHDTAPGNVS</sequence>
<organism evidence="1 2">
    <name type="scientific">Araneus ventricosus</name>
    <name type="common">Orbweaver spider</name>
    <name type="synonym">Epeira ventricosa</name>
    <dbReference type="NCBI Taxonomy" id="182803"/>
    <lineage>
        <taxon>Eukaryota</taxon>
        <taxon>Metazoa</taxon>
        <taxon>Ecdysozoa</taxon>
        <taxon>Arthropoda</taxon>
        <taxon>Chelicerata</taxon>
        <taxon>Arachnida</taxon>
        <taxon>Araneae</taxon>
        <taxon>Araneomorphae</taxon>
        <taxon>Entelegynae</taxon>
        <taxon>Araneoidea</taxon>
        <taxon>Araneidae</taxon>
        <taxon>Araneus</taxon>
    </lineage>
</organism>
<evidence type="ECO:0000313" key="2">
    <source>
        <dbReference type="Proteomes" id="UP000499080"/>
    </source>
</evidence>
<evidence type="ECO:0000313" key="1">
    <source>
        <dbReference type="EMBL" id="GBL77755.1"/>
    </source>
</evidence>
<keyword evidence="2" id="KW-1185">Reference proteome</keyword>
<protein>
    <submittedName>
        <fullName evidence="1">Uncharacterized protein</fullName>
    </submittedName>
</protein>
<reference evidence="1 2" key="1">
    <citation type="journal article" date="2019" name="Sci. Rep.">
        <title>Orb-weaving spider Araneus ventricosus genome elucidates the spidroin gene catalogue.</title>
        <authorList>
            <person name="Kono N."/>
            <person name="Nakamura H."/>
            <person name="Ohtoshi R."/>
            <person name="Moran D.A.P."/>
            <person name="Shinohara A."/>
            <person name="Yoshida Y."/>
            <person name="Fujiwara M."/>
            <person name="Mori M."/>
            <person name="Tomita M."/>
            <person name="Arakawa K."/>
        </authorList>
    </citation>
    <scope>NUCLEOTIDE SEQUENCE [LARGE SCALE GENOMIC DNA]</scope>
</reference>
<name>A0A4Y2AEU9_ARAVE</name>
<dbReference type="EMBL" id="BGPR01000013">
    <property type="protein sequence ID" value="GBL77755.1"/>
    <property type="molecule type" value="Genomic_DNA"/>
</dbReference>
<dbReference type="AlphaFoldDB" id="A0A4Y2AEU9"/>
<accession>A0A4Y2AEU9</accession>
<comment type="caution">
    <text evidence="1">The sequence shown here is derived from an EMBL/GenBank/DDBJ whole genome shotgun (WGS) entry which is preliminary data.</text>
</comment>
<gene>
    <name evidence="1" type="ORF">AVEN_152968_1</name>
</gene>
<dbReference type="Proteomes" id="UP000499080">
    <property type="component" value="Unassembled WGS sequence"/>
</dbReference>